<keyword evidence="2" id="KW-1185">Reference proteome</keyword>
<dbReference type="Proteomes" id="UP000218231">
    <property type="component" value="Unassembled WGS sequence"/>
</dbReference>
<evidence type="ECO:0008006" key="3">
    <source>
        <dbReference type="Google" id="ProtNLM"/>
    </source>
</evidence>
<dbReference type="OrthoDB" id="512473at2759"/>
<dbReference type="AlphaFoldDB" id="A0A2A2KAW4"/>
<dbReference type="GO" id="GO:0005876">
    <property type="term" value="C:spindle microtubule"/>
    <property type="evidence" value="ECO:0007669"/>
    <property type="project" value="TreeGrafter"/>
</dbReference>
<accession>A0A2A2KAW4</accession>
<dbReference type="SUPFAM" id="SSF48452">
    <property type="entry name" value="TPR-like"/>
    <property type="match status" value="1"/>
</dbReference>
<dbReference type="GO" id="GO:0097431">
    <property type="term" value="C:mitotic spindle pole"/>
    <property type="evidence" value="ECO:0007669"/>
    <property type="project" value="TreeGrafter"/>
</dbReference>
<proteinExistence type="predicted"/>
<dbReference type="GO" id="GO:0008017">
    <property type="term" value="F:microtubule binding"/>
    <property type="evidence" value="ECO:0007669"/>
    <property type="project" value="TreeGrafter"/>
</dbReference>
<dbReference type="PANTHER" id="PTHR16056:SF20">
    <property type="entry name" value="C2H2-TYPE DOMAIN-CONTAINING PROTEIN-RELATED"/>
    <property type="match status" value="1"/>
</dbReference>
<protein>
    <recommendedName>
        <fullName evidence="3">Regulator of microtubule dynamics protein 1</fullName>
    </recommendedName>
</protein>
<dbReference type="PANTHER" id="PTHR16056">
    <property type="entry name" value="REGULATOR OF MICROTUBULE DYNAMICS PROTEIN"/>
    <property type="match status" value="1"/>
</dbReference>
<reference evidence="1 2" key="1">
    <citation type="journal article" date="2017" name="Curr. Biol.">
        <title>Genome architecture and evolution of a unichromosomal asexual nematode.</title>
        <authorList>
            <person name="Fradin H."/>
            <person name="Zegar C."/>
            <person name="Gutwein M."/>
            <person name="Lucas J."/>
            <person name="Kovtun M."/>
            <person name="Corcoran D."/>
            <person name="Baugh L.R."/>
            <person name="Kiontke K."/>
            <person name="Gunsalus K."/>
            <person name="Fitch D.H."/>
            <person name="Piano F."/>
        </authorList>
    </citation>
    <scope>NUCLEOTIDE SEQUENCE [LARGE SCALE GENOMIC DNA]</scope>
    <source>
        <strain evidence="1">PF1309</strain>
    </source>
</reference>
<gene>
    <name evidence="1" type="ORF">WR25_19952</name>
</gene>
<dbReference type="Gene3D" id="1.25.40.10">
    <property type="entry name" value="Tetratricopeptide repeat domain"/>
    <property type="match status" value="1"/>
</dbReference>
<evidence type="ECO:0000313" key="2">
    <source>
        <dbReference type="Proteomes" id="UP000218231"/>
    </source>
</evidence>
<sequence>MVQCQEFSDSASDRHISKIGFPRRRQVPGVLRFGKRSTNEKKSVPGVLRFGKRDVPGLLRFGKRDEIPGVLRFGKRSVDFAEDFDGENFVKKSVPAEAAFSRSSVLYPLHSAMSSSLLDTAEFAEVDAMLDQILDENTDPCAVEGAYESLKKRASSEKDNVEVLWRLAVCCNELAGRFEKKDRRKEKIIEGRQYALQAYNTDSKHFLAIKWTAILTGQLTNYVSAKERVELGGEMREYQDAALAMKPDDFILLHLRGRFAYSIATLSWLEKKAAVLLFGPLPELTMDDALKDFMAAFELKPDWIENLVYIARCHLDKKNHGCSEFRSAIPTQSCFVHLAIRDYFQAAAMEYYSLAAGKPPRDAAETEQVEEAKAYIKKHGK</sequence>
<evidence type="ECO:0000313" key="1">
    <source>
        <dbReference type="EMBL" id="PAV71030.1"/>
    </source>
</evidence>
<dbReference type="EMBL" id="LIAE01009135">
    <property type="protein sequence ID" value="PAV71030.1"/>
    <property type="molecule type" value="Genomic_DNA"/>
</dbReference>
<organism evidence="1 2">
    <name type="scientific">Diploscapter pachys</name>
    <dbReference type="NCBI Taxonomy" id="2018661"/>
    <lineage>
        <taxon>Eukaryota</taxon>
        <taxon>Metazoa</taxon>
        <taxon>Ecdysozoa</taxon>
        <taxon>Nematoda</taxon>
        <taxon>Chromadorea</taxon>
        <taxon>Rhabditida</taxon>
        <taxon>Rhabditina</taxon>
        <taxon>Rhabditomorpha</taxon>
        <taxon>Rhabditoidea</taxon>
        <taxon>Rhabditidae</taxon>
        <taxon>Diploscapter</taxon>
    </lineage>
</organism>
<comment type="caution">
    <text evidence="1">The sequence shown here is derived from an EMBL/GenBank/DDBJ whole genome shotgun (WGS) entry which is preliminary data.</text>
</comment>
<dbReference type="InterPro" id="IPR011990">
    <property type="entry name" value="TPR-like_helical_dom_sf"/>
</dbReference>
<dbReference type="InterPro" id="IPR049039">
    <property type="entry name" value="RMD1-3_a_helical_rpt"/>
</dbReference>
<dbReference type="STRING" id="2018661.A0A2A2KAW4"/>
<dbReference type="Pfam" id="PF21033">
    <property type="entry name" value="RMD1-3"/>
    <property type="match status" value="1"/>
</dbReference>
<name>A0A2A2KAW4_9BILA</name>
<dbReference type="GO" id="GO:0005739">
    <property type="term" value="C:mitochondrion"/>
    <property type="evidence" value="ECO:0007669"/>
    <property type="project" value="TreeGrafter"/>
</dbReference>